<evidence type="ECO:0000313" key="5">
    <source>
        <dbReference type="EMBL" id="GMR49039.1"/>
    </source>
</evidence>
<dbReference type="AlphaFoldDB" id="A0AAN5CR28"/>
<evidence type="ECO:0000313" key="6">
    <source>
        <dbReference type="Proteomes" id="UP001328107"/>
    </source>
</evidence>
<dbReference type="InterPro" id="IPR000742">
    <property type="entry name" value="EGF"/>
</dbReference>
<dbReference type="Pfam" id="PF12947">
    <property type="entry name" value="EGF_3"/>
    <property type="match status" value="1"/>
</dbReference>
<comment type="caution">
    <text evidence="5">The sequence shown here is derived from an EMBL/GenBank/DDBJ whole genome shotgun (WGS) entry which is preliminary data.</text>
</comment>
<feature type="transmembrane region" description="Helical" evidence="3">
    <location>
        <begin position="142"/>
        <end position="164"/>
    </location>
</feature>
<dbReference type="Proteomes" id="UP001328107">
    <property type="component" value="Unassembled WGS sequence"/>
</dbReference>
<keyword evidence="2" id="KW-1015">Disulfide bond</keyword>
<evidence type="ECO:0000256" key="3">
    <source>
        <dbReference type="SAM" id="Phobius"/>
    </source>
</evidence>
<evidence type="ECO:0000256" key="2">
    <source>
        <dbReference type="ARBA" id="ARBA00023157"/>
    </source>
</evidence>
<feature type="domain" description="EGF-like" evidence="4">
    <location>
        <begin position="79"/>
        <end position="92"/>
    </location>
</feature>
<dbReference type="InterPro" id="IPR024731">
    <property type="entry name" value="NELL2-like_EGF"/>
</dbReference>
<evidence type="ECO:0000259" key="4">
    <source>
        <dbReference type="PROSITE" id="PS01186"/>
    </source>
</evidence>
<dbReference type="PROSITE" id="PS01186">
    <property type="entry name" value="EGF_2"/>
    <property type="match status" value="1"/>
</dbReference>
<proteinExistence type="predicted"/>
<evidence type="ECO:0000256" key="1">
    <source>
        <dbReference type="ARBA" id="ARBA00022536"/>
    </source>
</evidence>
<accession>A0AAN5CR28</accession>
<reference evidence="6" key="1">
    <citation type="submission" date="2022-10" db="EMBL/GenBank/DDBJ databases">
        <title>Genome assembly of Pristionchus species.</title>
        <authorList>
            <person name="Yoshida K."/>
            <person name="Sommer R.J."/>
        </authorList>
    </citation>
    <scope>NUCLEOTIDE SEQUENCE [LARGE SCALE GENOMIC DNA]</scope>
    <source>
        <strain evidence="6">RS5460</strain>
    </source>
</reference>
<name>A0AAN5CR28_9BILA</name>
<organism evidence="5 6">
    <name type="scientific">Pristionchus mayeri</name>
    <dbReference type="NCBI Taxonomy" id="1317129"/>
    <lineage>
        <taxon>Eukaryota</taxon>
        <taxon>Metazoa</taxon>
        <taxon>Ecdysozoa</taxon>
        <taxon>Nematoda</taxon>
        <taxon>Chromadorea</taxon>
        <taxon>Rhabditida</taxon>
        <taxon>Rhabditina</taxon>
        <taxon>Diplogasteromorpha</taxon>
        <taxon>Diplogasteroidea</taxon>
        <taxon>Neodiplogasteridae</taxon>
        <taxon>Pristionchus</taxon>
    </lineage>
</organism>
<keyword evidence="6" id="KW-1185">Reference proteome</keyword>
<dbReference type="SMART" id="SM01411">
    <property type="entry name" value="Ephrin_rec_like"/>
    <property type="match status" value="1"/>
</dbReference>
<keyword evidence="3" id="KW-0812">Transmembrane</keyword>
<keyword evidence="3" id="KW-1133">Transmembrane helix</keyword>
<keyword evidence="1" id="KW-0245">EGF-like domain</keyword>
<keyword evidence="3" id="KW-0472">Membrane</keyword>
<feature type="non-terminal residue" evidence="5">
    <location>
        <position position="1"/>
    </location>
</feature>
<protein>
    <recommendedName>
        <fullName evidence="4">EGF-like domain-containing protein</fullName>
    </recommendedName>
</protein>
<feature type="non-terminal residue" evidence="5">
    <location>
        <position position="171"/>
    </location>
</feature>
<dbReference type="EMBL" id="BTRK01000004">
    <property type="protein sequence ID" value="GMR49039.1"/>
    <property type="molecule type" value="Genomic_DNA"/>
</dbReference>
<sequence length="171" mass="19206">LVSCSDLCLPCPRGTYQDERGSATCKRCRENHFTAAPGATGEKESYIFKRITFKGDDNCSWNAICTDFEDDIDEPRFECRCRPGFRGNGTYCSEYGRTLRFSSGLISFSIRDSAECYCADDFYTGERCEQLRIAPPFKVGKLIATIGTIVSIMIVVVVAVIFIIKRRATRV</sequence>
<dbReference type="Gene3D" id="2.10.25.10">
    <property type="entry name" value="Laminin"/>
    <property type="match status" value="1"/>
</dbReference>
<gene>
    <name evidence="5" type="ORF">PMAYCL1PPCAC_19234</name>
</gene>
<dbReference type="InterPro" id="IPR011641">
    <property type="entry name" value="Tyr-kin_ephrin_A/B_rcpt-like"/>
</dbReference>
<dbReference type="Pfam" id="PF07699">
    <property type="entry name" value="Ephrin_rec_like"/>
    <property type="match status" value="1"/>
</dbReference>